<organism evidence="1 2">
    <name type="scientific">Paenibacillus terrae</name>
    <dbReference type="NCBI Taxonomy" id="159743"/>
    <lineage>
        <taxon>Bacteria</taxon>
        <taxon>Bacillati</taxon>
        <taxon>Bacillota</taxon>
        <taxon>Bacilli</taxon>
        <taxon>Bacillales</taxon>
        <taxon>Paenibacillaceae</taxon>
        <taxon>Paenibacillus</taxon>
    </lineage>
</organism>
<dbReference type="Gene3D" id="2.160.20.80">
    <property type="entry name" value="E3 ubiquitin-protein ligase SopA"/>
    <property type="match status" value="1"/>
</dbReference>
<keyword evidence="2" id="KW-1185">Reference proteome</keyword>
<dbReference type="PANTHER" id="PTHR14136:SF17">
    <property type="entry name" value="BTB_POZ DOMAIN-CONTAINING PROTEIN KCTD9"/>
    <property type="match status" value="1"/>
</dbReference>
<dbReference type="SUPFAM" id="SSF141571">
    <property type="entry name" value="Pentapeptide repeat-like"/>
    <property type="match status" value="1"/>
</dbReference>
<accession>A0A0D7WVD5</accession>
<dbReference type="Proteomes" id="UP000032534">
    <property type="component" value="Unassembled WGS sequence"/>
</dbReference>
<dbReference type="OrthoDB" id="2536801at2"/>
<evidence type="ECO:0000313" key="2">
    <source>
        <dbReference type="Proteomes" id="UP000032534"/>
    </source>
</evidence>
<gene>
    <name evidence="1" type="ORF">QD47_25510</name>
</gene>
<dbReference type="InterPro" id="IPR001646">
    <property type="entry name" value="5peptide_repeat"/>
</dbReference>
<name>A0A0D7WVD5_9BACL</name>
<protein>
    <recommendedName>
        <fullName evidence="3">Pentapeptide repeat-containing protein</fullName>
    </recommendedName>
</protein>
<evidence type="ECO:0008006" key="3">
    <source>
        <dbReference type="Google" id="ProtNLM"/>
    </source>
</evidence>
<dbReference type="EMBL" id="JTHP01000075">
    <property type="protein sequence ID" value="KJD42939.1"/>
    <property type="molecule type" value="Genomic_DNA"/>
</dbReference>
<dbReference type="PATRIC" id="fig|159743.3.peg.5656"/>
<dbReference type="AlphaFoldDB" id="A0A0D7WVD5"/>
<dbReference type="Pfam" id="PF00805">
    <property type="entry name" value="Pentapeptide"/>
    <property type="match status" value="2"/>
</dbReference>
<dbReference type="PANTHER" id="PTHR14136">
    <property type="entry name" value="BTB_POZ DOMAIN-CONTAINING PROTEIN KCTD9"/>
    <property type="match status" value="1"/>
</dbReference>
<evidence type="ECO:0000313" key="1">
    <source>
        <dbReference type="EMBL" id="KJD42939.1"/>
    </source>
</evidence>
<dbReference type="RefSeq" id="WP_044648741.1">
    <property type="nucleotide sequence ID" value="NZ_JTHP01000075.1"/>
</dbReference>
<sequence length="367" mass="42828">MDKQAALHHFKEHHFTPLLDIQLDTLENKFHRCQDQLISDFQKSFRDLCIHILGMQQQGQKEAIGYIHYSFLRTQILEQSYLYMVEAYSAEWYEDDSDCKLTYDASWAYAPMNTILETLEQERKIYMGAITSVDVERLMLESAPFFHQFVNSLLRLGLAEAVQMPEYLAIHKADRLAIRTGEYKDISENLYVEDQEALVPDDVSEQLMQSSEEEPYVYENLKRLSLPHLHLIQKDLRYNDFSYSDLRESQFHTCILIGSIWQRANLEGSRFQGCLLTDTDFRYSDLRGANFSSASGQPHREHGVRVPGLCGLRFEHANLDGADFTDVHSFEHAYFEGASMQGTLVPRKYQQHWKLNEAQRQSIVWTE</sequence>
<reference evidence="1 2" key="1">
    <citation type="submission" date="2014-11" db="EMBL/GenBank/DDBJ databases">
        <title>Draft Genome Sequences of Paenibacillus polymyxa NRRL B-30509 and Paenibacillus terrae NRRL B-30644, Strains from a Poultry Environment that Produce Tridecaptin A and Paenicidins.</title>
        <authorList>
            <person name="van Belkum M.J."/>
            <person name="Lohans C.T."/>
            <person name="Vederas J.C."/>
        </authorList>
    </citation>
    <scope>NUCLEOTIDE SEQUENCE [LARGE SCALE GENOMIC DNA]</scope>
    <source>
        <strain evidence="1 2">NRRL B-30644</strain>
    </source>
</reference>
<comment type="caution">
    <text evidence="1">The sequence shown here is derived from an EMBL/GenBank/DDBJ whole genome shotgun (WGS) entry which is preliminary data.</text>
</comment>
<dbReference type="InterPro" id="IPR051082">
    <property type="entry name" value="Pentapeptide-BTB/POZ_domain"/>
</dbReference>
<proteinExistence type="predicted"/>